<gene>
    <name evidence="1" type="ORF">TPC1_30854</name>
</gene>
<proteinExistence type="predicted"/>
<accession>A0A146K1W3</accession>
<feature type="non-terminal residue" evidence="1">
    <location>
        <position position="1"/>
    </location>
</feature>
<organism evidence="1">
    <name type="scientific">Trepomonas sp. PC1</name>
    <dbReference type="NCBI Taxonomy" id="1076344"/>
    <lineage>
        <taxon>Eukaryota</taxon>
        <taxon>Metamonada</taxon>
        <taxon>Diplomonadida</taxon>
        <taxon>Hexamitidae</taxon>
        <taxon>Hexamitinae</taxon>
        <taxon>Trepomonas</taxon>
    </lineage>
</organism>
<protein>
    <submittedName>
        <fullName evidence="1">Uncharacterized protein</fullName>
    </submittedName>
</protein>
<sequence length="436" mass="51625">CEYWNQMRDVQQFQDIIKREMSVYQLPSDFPKDFRKLTKTQPNFYQIVQKYFTYQFEATFKGSLSLLFVIPETLKLKNNIIKQIEAEQKVLLEQIKNLIGSDDILKCAQILKQWLKGVDSMHQQMDLNPVIVFDELRRKAILEQLNQICKECQDFQNFIQAENIVIENIIMTWLYYKLNLCYGTTDPEEANLLNLEISLSNGYWNIISLFSKKFLEDNKKTIEDKIEFMLIYLSSFAQCTSEMIYEVIGSYCLSDEKATAKQKQQFMEAYHINFRLFSSQKVHQISKNISQKHPTEYFQEALSNCNWEFVVDYQTEILQQNIKILMSNLRNCKLEAVYQRVTEILVYDDEAVSLDLKLQFINDFKTNIKNFKNTTQKEQLNVLKQQIHNEEQKSVNQFIISEIMNLKMQVQTLAPEINSIKLQGAEIMKYMKDCTE</sequence>
<name>A0A146K1W3_9EUKA</name>
<reference evidence="1" key="1">
    <citation type="submission" date="2015-07" db="EMBL/GenBank/DDBJ databases">
        <title>Adaptation to a free-living lifestyle via gene acquisitions in the diplomonad Trepomonas sp. PC1.</title>
        <authorList>
            <person name="Xu F."/>
            <person name="Jerlstrom-Hultqvist J."/>
            <person name="Kolisko M."/>
            <person name="Simpson A.G.B."/>
            <person name="Roger A.J."/>
            <person name="Svard S.G."/>
            <person name="Andersson J.O."/>
        </authorList>
    </citation>
    <scope>NUCLEOTIDE SEQUENCE</scope>
    <source>
        <strain evidence="1">PC1</strain>
    </source>
</reference>
<dbReference type="AlphaFoldDB" id="A0A146K1W3"/>
<evidence type="ECO:0000313" key="1">
    <source>
        <dbReference type="EMBL" id="JAP89651.1"/>
    </source>
</evidence>
<dbReference type="EMBL" id="GDID01006955">
    <property type="protein sequence ID" value="JAP89651.1"/>
    <property type="molecule type" value="Transcribed_RNA"/>
</dbReference>